<dbReference type="STRING" id="398767.Glov_0988"/>
<keyword evidence="2" id="KW-0732">Signal</keyword>
<evidence type="ECO:0000256" key="1">
    <source>
        <dbReference type="SAM" id="Phobius"/>
    </source>
</evidence>
<evidence type="ECO:0000313" key="3">
    <source>
        <dbReference type="EMBL" id="ACD94711.1"/>
    </source>
</evidence>
<evidence type="ECO:0008006" key="5">
    <source>
        <dbReference type="Google" id="ProtNLM"/>
    </source>
</evidence>
<reference evidence="3 4" key="1">
    <citation type="submission" date="2008-05" db="EMBL/GenBank/DDBJ databases">
        <title>Complete sequence of chromosome of Geobacter lovleyi SZ.</title>
        <authorList>
            <consortium name="US DOE Joint Genome Institute"/>
            <person name="Lucas S."/>
            <person name="Copeland A."/>
            <person name="Lapidus A."/>
            <person name="Glavina del Rio T."/>
            <person name="Dalin E."/>
            <person name="Tice H."/>
            <person name="Bruce D."/>
            <person name="Goodwin L."/>
            <person name="Pitluck S."/>
            <person name="Chertkov O."/>
            <person name="Meincke L."/>
            <person name="Brettin T."/>
            <person name="Detter J.C."/>
            <person name="Han C."/>
            <person name="Tapia R."/>
            <person name="Kuske C.R."/>
            <person name="Schmutz J."/>
            <person name="Larimer F."/>
            <person name="Land M."/>
            <person name="Hauser L."/>
            <person name="Kyrpides N."/>
            <person name="Mikhailova N."/>
            <person name="Sung Y."/>
            <person name="Fletcher K.E."/>
            <person name="Ritalahti K.M."/>
            <person name="Loeffler F.E."/>
            <person name="Richardson P."/>
        </authorList>
    </citation>
    <scope>NUCLEOTIDE SEQUENCE [LARGE SCALE GENOMIC DNA]</scope>
    <source>
        <strain evidence="4">ATCC BAA-1151 / DSM 17278 / SZ</strain>
    </source>
</reference>
<dbReference type="RefSeq" id="WP_012469061.1">
    <property type="nucleotide sequence ID" value="NC_010814.1"/>
</dbReference>
<dbReference type="Proteomes" id="UP000002420">
    <property type="component" value="Chromosome"/>
</dbReference>
<keyword evidence="1" id="KW-0472">Membrane</keyword>
<dbReference type="KEGG" id="glo:Glov_0988"/>
<name>B3E5P0_TRIL1</name>
<evidence type="ECO:0000256" key="2">
    <source>
        <dbReference type="SAM" id="SignalP"/>
    </source>
</evidence>
<keyword evidence="1" id="KW-0812">Transmembrane</keyword>
<protein>
    <recommendedName>
        <fullName evidence="5">Outer membrane protein beta-barrel domain-containing protein</fullName>
    </recommendedName>
</protein>
<feature type="signal peptide" evidence="2">
    <location>
        <begin position="1"/>
        <end position="22"/>
    </location>
</feature>
<keyword evidence="4" id="KW-1185">Reference proteome</keyword>
<evidence type="ECO:0000313" key="4">
    <source>
        <dbReference type="Proteomes" id="UP000002420"/>
    </source>
</evidence>
<feature type="transmembrane region" description="Helical" evidence="1">
    <location>
        <begin position="46"/>
        <end position="65"/>
    </location>
</feature>
<organism evidence="3 4">
    <name type="scientific">Trichlorobacter lovleyi (strain ATCC BAA-1151 / DSM 17278 / SZ)</name>
    <name type="common">Geobacter lovleyi</name>
    <dbReference type="NCBI Taxonomy" id="398767"/>
    <lineage>
        <taxon>Bacteria</taxon>
        <taxon>Pseudomonadati</taxon>
        <taxon>Thermodesulfobacteriota</taxon>
        <taxon>Desulfuromonadia</taxon>
        <taxon>Geobacterales</taxon>
        <taxon>Geobacteraceae</taxon>
        <taxon>Trichlorobacter</taxon>
    </lineage>
</organism>
<dbReference type="HOGENOM" id="CLU_1592200_0_0_7"/>
<feature type="chain" id="PRO_5002787622" description="Outer membrane protein beta-barrel domain-containing protein" evidence="2">
    <location>
        <begin position="23"/>
        <end position="167"/>
    </location>
</feature>
<dbReference type="EMBL" id="CP001089">
    <property type="protein sequence ID" value="ACD94711.1"/>
    <property type="molecule type" value="Genomic_DNA"/>
</dbReference>
<accession>B3E5P0</accession>
<dbReference type="SUPFAM" id="SSF56925">
    <property type="entry name" value="OMPA-like"/>
    <property type="match status" value="1"/>
</dbReference>
<sequence>MKLGTALLTVAATICISGLATAGSLDVGARYGRTIEQDGNNLEIAARYFPIPFLSLGASLGYANLRYDKGLYYKKADTMPLGGYANAHLPLIPFVKPYAGIGVLYYSVNNISSPNQLDRGEEHSGTMTVQGGADISLPLPKLSLNIEARRLINDRQTQLLGGIWFRF</sequence>
<keyword evidence="1" id="KW-1133">Transmembrane helix</keyword>
<gene>
    <name evidence="3" type="ordered locus">Glov_0988</name>
</gene>
<dbReference type="AlphaFoldDB" id="B3E5P0"/>
<dbReference type="InterPro" id="IPR011250">
    <property type="entry name" value="OMP/PagP_B-barrel"/>
</dbReference>
<proteinExistence type="predicted"/>
<dbReference type="Gene3D" id="2.40.160.20">
    <property type="match status" value="1"/>
</dbReference>